<sequence>MANRFCVTISHCRTDGDKATLGFVVANAAQGSEKETMIFLSSDGVYCAVKGEAEKIDEGAPFAPLKELITKFVNAGGKIYVCTPCLKKRGLSEADLIEGAVPAGGAALVEWLSTDPACVGY</sequence>
<keyword evidence="2" id="KW-1185">Reference proteome</keyword>
<dbReference type="Pfam" id="PF02635">
    <property type="entry name" value="DsrE"/>
    <property type="match status" value="1"/>
</dbReference>
<dbReference type="Gene3D" id="3.40.1260.10">
    <property type="entry name" value="DsrEFH-like"/>
    <property type="match status" value="1"/>
</dbReference>
<dbReference type="InterPro" id="IPR003787">
    <property type="entry name" value="Sulphur_relay_DsrE/F-like"/>
</dbReference>
<dbReference type="STRING" id="617002.SAMN05660653_02408"/>
<evidence type="ECO:0000313" key="2">
    <source>
        <dbReference type="Proteomes" id="UP000198771"/>
    </source>
</evidence>
<dbReference type="Proteomes" id="UP000198771">
    <property type="component" value="Unassembled WGS sequence"/>
</dbReference>
<dbReference type="RefSeq" id="WP_092122019.1">
    <property type="nucleotide sequence ID" value="NZ_FMXO01000014.1"/>
</dbReference>
<protein>
    <submittedName>
        <fullName evidence="1">Predicted peroxiredoxin</fullName>
    </submittedName>
</protein>
<dbReference type="EMBL" id="FMXO01000014">
    <property type="protein sequence ID" value="SDB49326.1"/>
    <property type="molecule type" value="Genomic_DNA"/>
</dbReference>
<name>A0A1G6DW13_9BACT</name>
<organism evidence="1 2">
    <name type="scientific">Desulfonatronum thiosulfatophilum</name>
    <dbReference type="NCBI Taxonomy" id="617002"/>
    <lineage>
        <taxon>Bacteria</taxon>
        <taxon>Pseudomonadati</taxon>
        <taxon>Thermodesulfobacteriota</taxon>
        <taxon>Desulfovibrionia</taxon>
        <taxon>Desulfovibrionales</taxon>
        <taxon>Desulfonatronaceae</taxon>
        <taxon>Desulfonatronum</taxon>
    </lineage>
</organism>
<proteinExistence type="predicted"/>
<dbReference type="OrthoDB" id="9812053at2"/>
<accession>A0A1G6DW13</accession>
<dbReference type="AlphaFoldDB" id="A0A1G6DW13"/>
<gene>
    <name evidence="1" type="ORF">SAMN05660653_02408</name>
</gene>
<dbReference type="SUPFAM" id="SSF75169">
    <property type="entry name" value="DsrEFH-like"/>
    <property type="match status" value="1"/>
</dbReference>
<reference evidence="1 2" key="1">
    <citation type="submission" date="2016-10" db="EMBL/GenBank/DDBJ databases">
        <authorList>
            <person name="de Groot N.N."/>
        </authorList>
    </citation>
    <scope>NUCLEOTIDE SEQUENCE [LARGE SCALE GENOMIC DNA]</scope>
    <source>
        <strain evidence="1 2">ASO4-2</strain>
    </source>
</reference>
<dbReference type="InterPro" id="IPR027396">
    <property type="entry name" value="DsrEFH-like"/>
</dbReference>
<evidence type="ECO:0000313" key="1">
    <source>
        <dbReference type="EMBL" id="SDB49326.1"/>
    </source>
</evidence>